<dbReference type="AlphaFoldDB" id="A0AAD5NY93"/>
<organism evidence="1 2">
    <name type="scientific">Acer negundo</name>
    <name type="common">Box elder</name>
    <dbReference type="NCBI Taxonomy" id="4023"/>
    <lineage>
        <taxon>Eukaryota</taxon>
        <taxon>Viridiplantae</taxon>
        <taxon>Streptophyta</taxon>
        <taxon>Embryophyta</taxon>
        <taxon>Tracheophyta</taxon>
        <taxon>Spermatophyta</taxon>
        <taxon>Magnoliopsida</taxon>
        <taxon>eudicotyledons</taxon>
        <taxon>Gunneridae</taxon>
        <taxon>Pentapetalae</taxon>
        <taxon>rosids</taxon>
        <taxon>malvids</taxon>
        <taxon>Sapindales</taxon>
        <taxon>Sapindaceae</taxon>
        <taxon>Hippocastanoideae</taxon>
        <taxon>Acereae</taxon>
        <taxon>Acer</taxon>
    </lineage>
</organism>
<evidence type="ECO:0000313" key="2">
    <source>
        <dbReference type="Proteomes" id="UP001064489"/>
    </source>
</evidence>
<reference evidence="1" key="1">
    <citation type="journal article" date="2022" name="Plant J.">
        <title>Strategies of tolerance reflected in two North American maple genomes.</title>
        <authorList>
            <person name="McEvoy S.L."/>
            <person name="Sezen U.U."/>
            <person name="Trouern-Trend A."/>
            <person name="McMahon S.M."/>
            <person name="Schaberg P.G."/>
            <person name="Yang J."/>
            <person name="Wegrzyn J.L."/>
            <person name="Swenson N.G."/>
        </authorList>
    </citation>
    <scope>NUCLEOTIDE SEQUENCE</scope>
    <source>
        <strain evidence="1">91603</strain>
    </source>
</reference>
<comment type="caution">
    <text evidence="1">The sequence shown here is derived from an EMBL/GenBank/DDBJ whole genome shotgun (WGS) entry which is preliminary data.</text>
</comment>
<sequence length="73" mass="8490">MSQERWKVLDGKVMSSTELHLSNEMICNIMEEKSAKGTWDKLEKLYIEADQPRKERKRVEALKSTMVTQGNFG</sequence>
<keyword evidence="2" id="KW-1185">Reference proteome</keyword>
<dbReference type="EMBL" id="JAJSOW010000004">
    <property type="protein sequence ID" value="KAI9192135.1"/>
    <property type="molecule type" value="Genomic_DNA"/>
</dbReference>
<protein>
    <submittedName>
        <fullName evidence="1">Uncharacterized protein</fullName>
    </submittedName>
</protein>
<dbReference type="Proteomes" id="UP001064489">
    <property type="component" value="Chromosome 6"/>
</dbReference>
<reference evidence="1" key="2">
    <citation type="submission" date="2023-02" db="EMBL/GenBank/DDBJ databases">
        <authorList>
            <person name="Swenson N.G."/>
            <person name="Wegrzyn J.L."/>
            <person name="Mcevoy S.L."/>
        </authorList>
    </citation>
    <scope>NUCLEOTIDE SEQUENCE</scope>
    <source>
        <strain evidence="1">91603</strain>
        <tissue evidence="1">Leaf</tissue>
    </source>
</reference>
<gene>
    <name evidence="1" type="ORF">LWI28_018711</name>
</gene>
<evidence type="ECO:0000313" key="1">
    <source>
        <dbReference type="EMBL" id="KAI9192135.1"/>
    </source>
</evidence>
<proteinExistence type="predicted"/>
<accession>A0AAD5NY93</accession>
<name>A0AAD5NY93_ACENE</name>